<dbReference type="KEGG" id="yps:YPTB3143"/>
<dbReference type="GO" id="GO:0004519">
    <property type="term" value="F:endonuclease activity"/>
    <property type="evidence" value="ECO:0007669"/>
    <property type="project" value="InterPro"/>
</dbReference>
<dbReference type="RefSeq" id="WP_011192935.1">
    <property type="nucleotide sequence ID" value="NC_006155.1"/>
</dbReference>
<sequence length="234" mass="26409">MALSPCQRYRRRVQAELALKNHEALSASPASLHLQLRELDSDVTRVRSLGTIADRVDMKRDELLPKWLPTVERYLDSGTVHDHPAFAWCVIWLFDVGNFDQALDWADIAIEQGQSTPENIKSTFATFVADTVMVWAETQASLGHSIEPYFSRTFANIRDKWRLHEEVNAKWYKFAGLLLLSDKSGKPLATAIDDVETLLQADALLVQAGAFDPKVGVKTHREKIAARIRALQKV</sequence>
<dbReference type="Proteomes" id="UP000001011">
    <property type="component" value="Chromosome"/>
</dbReference>
<dbReference type="KEGG" id="ypo:BZ17_3469"/>
<organism evidence="1 2">
    <name type="scientific">Yersinia pseudotuberculosis serotype I (strain IP32953)</name>
    <dbReference type="NCBI Taxonomy" id="273123"/>
    <lineage>
        <taxon>Bacteria</taxon>
        <taxon>Pseudomonadati</taxon>
        <taxon>Pseudomonadota</taxon>
        <taxon>Gammaproteobacteria</taxon>
        <taxon>Enterobacterales</taxon>
        <taxon>Yersiniaceae</taxon>
        <taxon>Yersinia</taxon>
    </lineage>
</organism>
<reference evidence="1 2" key="1">
    <citation type="journal article" date="2004" name="Proc. Natl. Acad. Sci. U.S.A.">
        <title>Insights into the evolution of Yersinia pestis through whole-genome comparison with Yersinia pseudotuberculosis.</title>
        <authorList>
            <person name="Chain P.S.G."/>
            <person name="Carniel E."/>
            <person name="Larimer F.W."/>
            <person name="Lamerdin J."/>
            <person name="Stoutland P.O."/>
            <person name="Regala W.M."/>
            <person name="Georgescu A.M."/>
            <person name="Vergez L.M."/>
            <person name="Land M.L."/>
            <person name="Motin V.L."/>
            <person name="Brubaker R.R."/>
            <person name="Fowler J."/>
            <person name="Hinnebusch J."/>
            <person name="Marceau M."/>
            <person name="Medigue C."/>
            <person name="Simonet M."/>
            <person name="Chenal-Francisque V."/>
            <person name="Souza B."/>
            <person name="Dacheux D."/>
            <person name="Elliott J.M."/>
            <person name="Derbise A."/>
            <person name="Hauser L.J."/>
            <person name="Garcia E."/>
        </authorList>
    </citation>
    <scope>NUCLEOTIDE SEQUENCE [LARGE SCALE GENOMIC DNA]</scope>
    <source>
        <strain evidence="2">IP32953</strain>
    </source>
</reference>
<dbReference type="EMBL" id="BX936398">
    <property type="protein sequence ID" value="CAH22381.1"/>
    <property type="molecule type" value="Genomic_DNA"/>
</dbReference>
<gene>
    <name evidence="1" type="ordered locus">YPTB3143</name>
</gene>
<dbReference type="InterPro" id="IPR010270">
    <property type="entry name" value="Phage_P2_GpM"/>
</dbReference>
<dbReference type="PATRIC" id="fig|273123.14.peg.3643"/>
<dbReference type="AlphaFoldDB" id="Q666V3"/>
<evidence type="ECO:0000313" key="1">
    <source>
        <dbReference type="EMBL" id="CAH22381.1"/>
    </source>
</evidence>
<evidence type="ECO:0000313" key="2">
    <source>
        <dbReference type="Proteomes" id="UP000001011"/>
    </source>
</evidence>
<dbReference type="Pfam" id="PF05944">
    <property type="entry name" value="Phage_term_smal"/>
    <property type="match status" value="1"/>
</dbReference>
<accession>Q666V3</accession>
<name>Q666V3_YERPS</name>
<protein>
    <submittedName>
        <fullName evidence="1">Conserved hypothetical phage protein</fullName>
    </submittedName>
</protein>
<proteinExistence type="predicted"/>
<dbReference type="GO" id="GO:0003677">
    <property type="term" value="F:DNA binding"/>
    <property type="evidence" value="ECO:0007669"/>
    <property type="project" value="InterPro"/>
</dbReference>